<keyword evidence="3" id="KW-1185">Reference proteome</keyword>
<sequence>MSKLDINNDARPQLPNNQTYVPLRVNDKQSVIGMESDTAGILLVGIAIGHISKNLLLIGGIAILLALAYSWVKDNYPKGRLKHMLWWAGIINFKSRKSFPEAFNRTYFR</sequence>
<keyword evidence="1" id="KW-1133">Transmembrane helix</keyword>
<comment type="caution">
    <text evidence="2">The sequence shown here is derived from an EMBL/GenBank/DDBJ whole genome shotgun (WGS) entry which is preliminary data.</text>
</comment>
<dbReference type="EMBL" id="VXJS01000007">
    <property type="protein sequence ID" value="KAA8675591.1"/>
    <property type="molecule type" value="Genomic_DNA"/>
</dbReference>
<evidence type="ECO:0008006" key="4">
    <source>
        <dbReference type="Google" id="ProtNLM"/>
    </source>
</evidence>
<accession>A0A5M9NWM5</accession>
<keyword evidence="1" id="KW-0812">Transmembrane</keyword>
<reference evidence="2 3" key="1">
    <citation type="submission" date="2019-09" db="EMBL/GenBank/DDBJ databases">
        <title>Draft genome sequence of various Type strains from the CCUG.</title>
        <authorList>
            <person name="Pineiro-Iglesias B."/>
            <person name="Tunovic T."/>
            <person name="Unosson C."/>
            <person name="Inganas E."/>
            <person name="Ohlen M."/>
            <person name="Cardew S."/>
            <person name="Jensie-Markopoulos S."/>
            <person name="Salva-Serra F."/>
            <person name="Jaen-Luchoro D."/>
            <person name="Karlsson R."/>
            <person name="Svensson-Stadler L."/>
            <person name="Chun J."/>
            <person name="Moore E."/>
        </authorList>
    </citation>
    <scope>NUCLEOTIDE SEQUENCE [LARGE SCALE GENOMIC DNA]</scope>
    <source>
        <strain evidence="2 3">CCUG 56969T</strain>
    </source>
</reference>
<gene>
    <name evidence="2" type="ORF">F4W18_13270</name>
</gene>
<evidence type="ECO:0000313" key="3">
    <source>
        <dbReference type="Proteomes" id="UP000322521"/>
    </source>
</evidence>
<evidence type="ECO:0000256" key="1">
    <source>
        <dbReference type="SAM" id="Phobius"/>
    </source>
</evidence>
<protein>
    <recommendedName>
        <fullName evidence="4">Type IV conjugative transfer system protein TraL</fullName>
    </recommendedName>
</protein>
<dbReference type="Pfam" id="PF07178">
    <property type="entry name" value="TraL"/>
    <property type="match status" value="1"/>
</dbReference>
<dbReference type="RefSeq" id="WP_081230239.1">
    <property type="nucleotide sequence ID" value="NZ_AP025494.1"/>
</dbReference>
<dbReference type="Proteomes" id="UP000322521">
    <property type="component" value="Unassembled WGS sequence"/>
</dbReference>
<dbReference type="InterPro" id="IPR009838">
    <property type="entry name" value="T4SS_TraL"/>
</dbReference>
<keyword evidence="1" id="KW-0472">Membrane</keyword>
<dbReference type="GO" id="GO:0019867">
    <property type="term" value="C:outer membrane"/>
    <property type="evidence" value="ECO:0007669"/>
    <property type="project" value="InterPro"/>
</dbReference>
<organism evidence="2 3">
    <name type="scientific">Vibrio gigantis</name>
    <dbReference type="NCBI Taxonomy" id="296199"/>
    <lineage>
        <taxon>Bacteria</taxon>
        <taxon>Pseudomonadati</taxon>
        <taxon>Pseudomonadota</taxon>
        <taxon>Gammaproteobacteria</taxon>
        <taxon>Vibrionales</taxon>
        <taxon>Vibrionaceae</taxon>
        <taxon>Vibrio</taxon>
    </lineage>
</organism>
<name>A0A5M9NWM5_9VIBR</name>
<feature type="transmembrane region" description="Helical" evidence="1">
    <location>
        <begin position="55"/>
        <end position="72"/>
    </location>
</feature>
<dbReference type="AlphaFoldDB" id="A0A5M9NWM5"/>
<proteinExistence type="predicted"/>
<dbReference type="OrthoDB" id="5904614at2"/>
<evidence type="ECO:0000313" key="2">
    <source>
        <dbReference type="EMBL" id="KAA8675591.1"/>
    </source>
</evidence>